<dbReference type="AlphaFoldDB" id="A0A6L3SSD1"/>
<evidence type="ECO:0000313" key="2">
    <source>
        <dbReference type="EMBL" id="KAB1076446.1"/>
    </source>
</evidence>
<proteinExistence type="predicted"/>
<dbReference type="RefSeq" id="WP_151002768.1">
    <property type="nucleotide sequence ID" value="NZ_BPQY01000809.1"/>
</dbReference>
<organism evidence="2 3">
    <name type="scientific">Methylobacterium soli</name>
    <dbReference type="NCBI Taxonomy" id="553447"/>
    <lineage>
        <taxon>Bacteria</taxon>
        <taxon>Pseudomonadati</taxon>
        <taxon>Pseudomonadota</taxon>
        <taxon>Alphaproteobacteria</taxon>
        <taxon>Hyphomicrobiales</taxon>
        <taxon>Methylobacteriaceae</taxon>
        <taxon>Methylobacterium</taxon>
    </lineage>
</organism>
<comment type="caution">
    <text evidence="2">The sequence shown here is derived from an EMBL/GenBank/DDBJ whole genome shotgun (WGS) entry which is preliminary data.</text>
</comment>
<protein>
    <recommendedName>
        <fullName evidence="1">Bacteriophage Mx8 p63 C-terminal domain-containing protein</fullName>
    </recommendedName>
</protein>
<name>A0A6L3SSD1_9HYPH</name>
<gene>
    <name evidence="2" type="ORF">F6X53_23265</name>
</gene>
<feature type="domain" description="Bacteriophage Mx8 p63 C-terminal" evidence="1">
    <location>
        <begin position="187"/>
        <end position="277"/>
    </location>
</feature>
<dbReference type="OrthoDB" id="4762429at2"/>
<dbReference type="Proteomes" id="UP000474159">
    <property type="component" value="Unassembled WGS sequence"/>
</dbReference>
<dbReference type="EMBL" id="VZZK01000030">
    <property type="protein sequence ID" value="KAB1076446.1"/>
    <property type="molecule type" value="Genomic_DNA"/>
</dbReference>
<dbReference type="InterPro" id="IPR018874">
    <property type="entry name" value="Phage_Mx8_p63_C"/>
</dbReference>
<accession>A0A6L3SSD1</accession>
<evidence type="ECO:0000259" key="1">
    <source>
        <dbReference type="Pfam" id="PF10546"/>
    </source>
</evidence>
<sequence length="348" mass="39079">MPDFSEASSTRAAAARFAHECEIPRAAYSGTLTIGELRFPCSVLDDETRILTQSDFMRGMGMYYSGWVAKNRPPEDAAAEIPHFLSFRGLKPYVDRHLGGLQSIAVKYRPEKGGVAHGIRAEIITRICFVWLDADREGKLRVRQKAIAERAEMLIRALAHTGIIALVDEATGFQGVRGIDALQSVLDGVLRKELAAWAKRFPDEFYRQIFRLRGWEWKGRHINPPQVVGIYTNDLIYERLLPGIREDLVTKMPKTPAGNRRGKLQQLFNEDVGHPILAQHLHAVITLMKGASSWDQFKLMLDMALPRKGDTLQLPFPPARDHTELQPLPVRADPLMSANTAICTANSF</sequence>
<dbReference type="Pfam" id="PF10546">
    <property type="entry name" value="P63C"/>
    <property type="match status" value="1"/>
</dbReference>
<reference evidence="2 3" key="1">
    <citation type="submission" date="2019-09" db="EMBL/GenBank/DDBJ databases">
        <title>YIM 48816 draft genome.</title>
        <authorList>
            <person name="Jiang L."/>
        </authorList>
    </citation>
    <scope>NUCLEOTIDE SEQUENCE [LARGE SCALE GENOMIC DNA]</scope>
    <source>
        <strain evidence="2 3">YIM 48816</strain>
    </source>
</reference>
<evidence type="ECO:0000313" key="3">
    <source>
        <dbReference type="Proteomes" id="UP000474159"/>
    </source>
</evidence>
<keyword evidence="3" id="KW-1185">Reference proteome</keyword>